<keyword evidence="1" id="KW-0472">Membrane</keyword>
<proteinExistence type="predicted"/>
<sequence>MMTLLQVQGPVSMPTGLEWLPIASVLVPAALLGLLIYLGRRAT</sequence>
<dbReference type="AlphaFoldDB" id="A0A1M6QLK5"/>
<keyword evidence="1" id="KW-1133">Transmembrane helix</keyword>
<accession>A0A1M6QLK5</accession>
<reference evidence="3" key="1">
    <citation type="submission" date="2016-11" db="EMBL/GenBank/DDBJ databases">
        <authorList>
            <person name="Varghese N."/>
            <person name="Submissions S."/>
        </authorList>
    </citation>
    <scope>NUCLEOTIDE SEQUENCE [LARGE SCALE GENOMIC DNA]</scope>
    <source>
        <strain evidence="3">DSM 22212</strain>
    </source>
</reference>
<keyword evidence="1" id="KW-0812">Transmembrane</keyword>
<dbReference type="RefSeq" id="WP_262501650.1">
    <property type="nucleotide sequence ID" value="NZ_FRAU01000001.1"/>
</dbReference>
<name>A0A1M6QLK5_9BACT</name>
<organism evidence="2 3">
    <name type="scientific">Rhodothermus profundi</name>
    <dbReference type="NCBI Taxonomy" id="633813"/>
    <lineage>
        <taxon>Bacteria</taxon>
        <taxon>Pseudomonadati</taxon>
        <taxon>Rhodothermota</taxon>
        <taxon>Rhodothermia</taxon>
        <taxon>Rhodothermales</taxon>
        <taxon>Rhodothermaceae</taxon>
        <taxon>Rhodothermus</taxon>
    </lineage>
</organism>
<protein>
    <submittedName>
        <fullName evidence="2">Uncharacterized protein</fullName>
    </submittedName>
</protein>
<feature type="transmembrane region" description="Helical" evidence="1">
    <location>
        <begin position="20"/>
        <end position="38"/>
    </location>
</feature>
<dbReference type="EMBL" id="FRAU01000001">
    <property type="protein sequence ID" value="SHK21045.1"/>
    <property type="molecule type" value="Genomic_DNA"/>
</dbReference>
<evidence type="ECO:0000313" key="2">
    <source>
        <dbReference type="EMBL" id="SHK21045.1"/>
    </source>
</evidence>
<gene>
    <name evidence="2" type="ORF">SAMN04488087_0671</name>
</gene>
<dbReference type="Proteomes" id="UP000185812">
    <property type="component" value="Unassembled WGS sequence"/>
</dbReference>
<keyword evidence="3" id="KW-1185">Reference proteome</keyword>
<evidence type="ECO:0000256" key="1">
    <source>
        <dbReference type="SAM" id="Phobius"/>
    </source>
</evidence>
<evidence type="ECO:0000313" key="3">
    <source>
        <dbReference type="Proteomes" id="UP000185812"/>
    </source>
</evidence>